<dbReference type="Proteomes" id="UP001497382">
    <property type="component" value="Unassembled WGS sequence"/>
</dbReference>
<evidence type="ECO:0000256" key="2">
    <source>
        <dbReference type="SAM" id="Phobius"/>
    </source>
</evidence>
<dbReference type="AlphaFoldDB" id="A0AAV2AGS5"/>
<dbReference type="SMART" id="SM00128">
    <property type="entry name" value="IPPc"/>
    <property type="match status" value="1"/>
</dbReference>
<sequence length="497" mass="56741">MTIFGLSTESSNMVNTLTDLKLYLLTWNVVGRPPIEDLREALGLGEPVDVSHIPDFYGLALQEVSCKPQDLLAEMIIEDPWVVAFRDILQKWGYVKLKQIRLQGMSLYLFSKREHVTHIRGLQTSYTRTGLGGMWGNKGGVSIRFNAYGCSICLVNCHLAAHDSELQQRIDDYNSIIDHQKFVDPQTENIITHDYTFWFGDLNFRLDEFTAEEIVHLVEKKSFPQLLLKDQLRKVIKLGQAFSEFTESPPTFPPTYKYNIGKSEYDISKRKPAWTDRVLFRFTPNAYENATLSLKQLHYGCHANYEQSDHKPVTSSFLIKVFSQPKEKKVFFLPIKDWRVNSDSAAWYTFSEGAEPSTWDWIGLFRADYTSTDEHVCYIWAPVRPSSSMPVLPSDSCIPEEEQNDSQASSCLATSLRQHQGPWYRVVFADQTLLIPGRYRLFYISSEFDDILGVSEPFEYIPSHGDVANGGGLFGDVPLLASLAVVIFAMIMLLLRC</sequence>
<dbReference type="Gene3D" id="2.60.40.2840">
    <property type="match status" value="1"/>
</dbReference>
<dbReference type="FunFam" id="3.60.10.10:FF:000060">
    <property type="entry name" value="Uncharacterized protein, isoform C"/>
    <property type="match status" value="1"/>
</dbReference>
<dbReference type="Gene3D" id="3.60.10.10">
    <property type="entry name" value="Endonuclease/exonuclease/phosphatase"/>
    <property type="match status" value="1"/>
</dbReference>
<comment type="similarity">
    <text evidence="1">Belongs to the inositol 1,4,5-trisphosphate 5-phosphatase type II family.</text>
</comment>
<gene>
    <name evidence="4" type="ORF">LARSCL_LOCUS12456</name>
</gene>
<keyword evidence="2" id="KW-1133">Transmembrane helix</keyword>
<keyword evidence="2" id="KW-0472">Membrane</keyword>
<reference evidence="4 5" key="1">
    <citation type="submission" date="2024-04" db="EMBL/GenBank/DDBJ databases">
        <authorList>
            <person name="Rising A."/>
            <person name="Reimegard J."/>
            <person name="Sonavane S."/>
            <person name="Akerstrom W."/>
            <person name="Nylinder S."/>
            <person name="Hedman E."/>
            <person name="Kallberg Y."/>
        </authorList>
    </citation>
    <scope>NUCLEOTIDE SEQUENCE [LARGE SCALE GENOMIC DNA]</scope>
</reference>
<feature type="domain" description="Inositol polyphosphate-related phosphatase" evidence="3">
    <location>
        <begin position="18"/>
        <end position="325"/>
    </location>
</feature>
<dbReference type="InterPro" id="IPR041611">
    <property type="entry name" value="SKICH"/>
</dbReference>
<dbReference type="GO" id="GO:0005737">
    <property type="term" value="C:cytoplasm"/>
    <property type="evidence" value="ECO:0007669"/>
    <property type="project" value="TreeGrafter"/>
</dbReference>
<dbReference type="InterPro" id="IPR036691">
    <property type="entry name" value="Endo/exonu/phosph_ase_sf"/>
</dbReference>
<protein>
    <recommendedName>
        <fullName evidence="3">Inositol polyphosphate-related phosphatase domain-containing protein</fullName>
    </recommendedName>
</protein>
<dbReference type="InterPro" id="IPR000300">
    <property type="entry name" value="IPPc"/>
</dbReference>
<evidence type="ECO:0000313" key="5">
    <source>
        <dbReference type="Proteomes" id="UP001497382"/>
    </source>
</evidence>
<evidence type="ECO:0000313" key="4">
    <source>
        <dbReference type="EMBL" id="CAL1283208.1"/>
    </source>
</evidence>
<keyword evidence="2" id="KW-0812">Transmembrane</keyword>
<dbReference type="GO" id="GO:0005886">
    <property type="term" value="C:plasma membrane"/>
    <property type="evidence" value="ECO:0007669"/>
    <property type="project" value="TreeGrafter"/>
</dbReference>
<name>A0AAV2AGS5_9ARAC</name>
<dbReference type="EMBL" id="CAXIEN010000165">
    <property type="protein sequence ID" value="CAL1283208.1"/>
    <property type="molecule type" value="Genomic_DNA"/>
</dbReference>
<feature type="transmembrane region" description="Helical" evidence="2">
    <location>
        <begin position="477"/>
        <end position="495"/>
    </location>
</feature>
<accession>A0AAV2AGS5</accession>
<dbReference type="GO" id="GO:0004439">
    <property type="term" value="F:phosphatidylinositol-4,5-bisphosphate 5-phosphatase activity"/>
    <property type="evidence" value="ECO:0007669"/>
    <property type="project" value="TreeGrafter"/>
</dbReference>
<organism evidence="4 5">
    <name type="scientific">Larinioides sclopetarius</name>
    <dbReference type="NCBI Taxonomy" id="280406"/>
    <lineage>
        <taxon>Eukaryota</taxon>
        <taxon>Metazoa</taxon>
        <taxon>Ecdysozoa</taxon>
        <taxon>Arthropoda</taxon>
        <taxon>Chelicerata</taxon>
        <taxon>Arachnida</taxon>
        <taxon>Araneae</taxon>
        <taxon>Araneomorphae</taxon>
        <taxon>Entelegynae</taxon>
        <taxon>Araneoidea</taxon>
        <taxon>Araneidae</taxon>
        <taxon>Larinioides</taxon>
    </lineage>
</organism>
<proteinExistence type="inferred from homology"/>
<dbReference type="PANTHER" id="PTHR11200:SF275">
    <property type="entry name" value="LD06095P"/>
    <property type="match status" value="1"/>
</dbReference>
<dbReference type="GO" id="GO:0046856">
    <property type="term" value="P:phosphatidylinositol dephosphorylation"/>
    <property type="evidence" value="ECO:0007669"/>
    <property type="project" value="InterPro"/>
</dbReference>
<keyword evidence="5" id="KW-1185">Reference proteome</keyword>
<dbReference type="SUPFAM" id="SSF56219">
    <property type="entry name" value="DNase I-like"/>
    <property type="match status" value="1"/>
</dbReference>
<evidence type="ECO:0000259" key="3">
    <source>
        <dbReference type="SMART" id="SM00128"/>
    </source>
</evidence>
<evidence type="ECO:0000256" key="1">
    <source>
        <dbReference type="ARBA" id="ARBA00005910"/>
    </source>
</evidence>
<dbReference type="Pfam" id="PF22669">
    <property type="entry name" value="Exo_endo_phos2"/>
    <property type="match status" value="1"/>
</dbReference>
<dbReference type="GO" id="GO:0001726">
    <property type="term" value="C:ruffle"/>
    <property type="evidence" value="ECO:0007669"/>
    <property type="project" value="TreeGrafter"/>
</dbReference>
<dbReference type="Pfam" id="PF17751">
    <property type="entry name" value="SKICH"/>
    <property type="match status" value="1"/>
</dbReference>
<comment type="caution">
    <text evidence="4">The sequence shown here is derived from an EMBL/GenBank/DDBJ whole genome shotgun (WGS) entry which is preliminary data.</text>
</comment>
<dbReference type="InterPro" id="IPR046985">
    <property type="entry name" value="IP5"/>
</dbReference>
<dbReference type="PANTHER" id="PTHR11200">
    <property type="entry name" value="INOSITOL 5-PHOSPHATASE"/>
    <property type="match status" value="1"/>
</dbReference>